<feature type="domain" description="Heparinase II/III-like C-terminal" evidence="5">
    <location>
        <begin position="386"/>
        <end position="544"/>
    </location>
</feature>
<dbReference type="GO" id="GO:0016829">
    <property type="term" value="F:lyase activity"/>
    <property type="evidence" value="ECO:0007669"/>
    <property type="project" value="UniProtKB-KW"/>
</dbReference>
<dbReference type="OrthoDB" id="9763014at2"/>
<dbReference type="Proteomes" id="UP000199371">
    <property type="component" value="Unassembled WGS sequence"/>
</dbReference>
<dbReference type="SUPFAM" id="SSF48230">
    <property type="entry name" value="Chondroitin AC/alginate lyase"/>
    <property type="match status" value="1"/>
</dbReference>
<dbReference type="Gene3D" id="2.70.98.70">
    <property type="match status" value="1"/>
</dbReference>
<feature type="domain" description="Heparin-sulfate lyase N-terminal" evidence="6">
    <location>
        <begin position="147"/>
        <end position="282"/>
    </location>
</feature>
<keyword evidence="2" id="KW-0732">Signal</keyword>
<accession>A0A1H6MM50</accession>
<dbReference type="InterPro" id="IPR012480">
    <property type="entry name" value="Hepar_II_III_C"/>
</dbReference>
<dbReference type="PANTHER" id="PTHR39210">
    <property type="entry name" value="HEPARIN-SULFATE LYASE"/>
    <property type="match status" value="1"/>
</dbReference>
<evidence type="ECO:0000313" key="7">
    <source>
        <dbReference type="EMBL" id="SEH98937.1"/>
    </source>
</evidence>
<dbReference type="InterPro" id="IPR008929">
    <property type="entry name" value="Chondroitin_lyas"/>
</dbReference>
<reference evidence="8" key="1">
    <citation type="submission" date="2016-10" db="EMBL/GenBank/DDBJ databases">
        <authorList>
            <person name="Varghese N."/>
            <person name="Submissions S."/>
        </authorList>
    </citation>
    <scope>NUCLEOTIDE SEQUENCE [LARGE SCALE GENOMIC DNA]</scope>
    <source>
        <strain evidence="8">DSM 17616</strain>
    </source>
</reference>
<keyword evidence="3" id="KW-0574">Periplasm</keyword>
<dbReference type="AlphaFoldDB" id="A0A1H6MM50"/>
<proteinExistence type="predicted"/>
<keyword evidence="8" id="KW-1185">Reference proteome</keyword>
<evidence type="ECO:0000256" key="2">
    <source>
        <dbReference type="ARBA" id="ARBA00022729"/>
    </source>
</evidence>
<evidence type="ECO:0000313" key="8">
    <source>
        <dbReference type="Proteomes" id="UP000199371"/>
    </source>
</evidence>
<dbReference type="GO" id="GO:0042597">
    <property type="term" value="C:periplasmic space"/>
    <property type="evidence" value="ECO:0007669"/>
    <property type="project" value="UniProtKB-SubCell"/>
</dbReference>
<comment type="subcellular location">
    <subcellularLocation>
        <location evidence="1">Periplasm</location>
    </subcellularLocation>
</comment>
<dbReference type="InterPro" id="IPR031680">
    <property type="entry name" value="Hepar_II_III_N"/>
</dbReference>
<dbReference type="Gene3D" id="1.50.10.100">
    <property type="entry name" value="Chondroitin AC/alginate lyase"/>
    <property type="match status" value="1"/>
</dbReference>
<dbReference type="EMBL" id="FNXF01000010">
    <property type="protein sequence ID" value="SEH98937.1"/>
    <property type="molecule type" value="Genomic_DNA"/>
</dbReference>
<evidence type="ECO:0000259" key="5">
    <source>
        <dbReference type="Pfam" id="PF07940"/>
    </source>
</evidence>
<evidence type="ECO:0000259" key="6">
    <source>
        <dbReference type="Pfam" id="PF16889"/>
    </source>
</evidence>
<protein>
    <submittedName>
        <fullName evidence="7">Heparinase II/III N-terminus</fullName>
    </submittedName>
</protein>
<evidence type="ECO:0000256" key="3">
    <source>
        <dbReference type="ARBA" id="ARBA00022764"/>
    </source>
</evidence>
<dbReference type="Pfam" id="PF16889">
    <property type="entry name" value="Hepar_II_III_N"/>
    <property type="match status" value="1"/>
</dbReference>
<evidence type="ECO:0000256" key="1">
    <source>
        <dbReference type="ARBA" id="ARBA00004418"/>
    </source>
</evidence>
<evidence type="ECO:0000256" key="4">
    <source>
        <dbReference type="ARBA" id="ARBA00023239"/>
    </source>
</evidence>
<keyword evidence="4" id="KW-0456">Lyase</keyword>
<dbReference type="STRING" id="173990.SAMN05660691_02606"/>
<dbReference type="PANTHER" id="PTHR39210:SF1">
    <property type="entry name" value="HEPARIN-SULFATE LYASE"/>
    <property type="match status" value="1"/>
</dbReference>
<organism evidence="7 8">
    <name type="scientific">Rheinheimera pacifica</name>
    <dbReference type="NCBI Taxonomy" id="173990"/>
    <lineage>
        <taxon>Bacteria</taxon>
        <taxon>Pseudomonadati</taxon>
        <taxon>Pseudomonadota</taxon>
        <taxon>Gammaproteobacteria</taxon>
        <taxon>Chromatiales</taxon>
        <taxon>Chromatiaceae</taxon>
        <taxon>Rheinheimera</taxon>
    </lineage>
</organism>
<dbReference type="Pfam" id="PF07940">
    <property type="entry name" value="Hepar_II_III_C"/>
    <property type="match status" value="1"/>
</dbReference>
<name>A0A1H6MM50_9GAMM</name>
<gene>
    <name evidence="7" type="ORF">SAMN05660691_02606</name>
</gene>
<sequence>MSLIMKAKAALDLGAVNLWRVFTYRLGIKLGINPVKRLTAIIGDDDFFIPIAASARKLLPANDSWNSQHCFFGWYIKQAEDTPNWQQNCFTGKTITADQPWWHIPDFAADIGDIKTVWEASRFDWVICFMQQACAGDTAALEKCNKWLRDWINSNPAYLGPNWKCGQEASIRVMHLALAALLLQQQKLTTTALQQLIAAHLARIAPTIRYAIGQDNNHGTSEAAALFIGGSWLALYNHPDADRWQKLGRNWLENRAKCLIEHDGSFSQYSATYHRVMLDTYALAEVWRRSLSLPVFSTKLQTRLAAATLWLYNMPGVAFGDVANLGANDGARLIPLAGSDYRDCRPSVQLASALFLNKQAFAGDGIWNAPLKWLRLPSPVAGLGAPDSQQFDNGGYAVLRHNNAEALLRYPRFCFRPGQADALHLDFWLAGVNVLRDGGSYSYNSTPEMVSYFSGTASHNTAQFDNRDQMPKLSRFLFGEWLKTNYLQPLRISDSSVSFAAGYTDYKGASHKREVMLADNLLTVNDELAGFKLNAVIRWRLLPGDWVLEGNSVTNGQISLNITSESEFTLRLCEGQESRYYLQSTPLPVLELHTTEPGIFTTELFF</sequence>